<dbReference type="GO" id="GO:0003676">
    <property type="term" value="F:nucleic acid binding"/>
    <property type="evidence" value="ECO:0007669"/>
    <property type="project" value="InterPro"/>
</dbReference>
<dbReference type="SMART" id="SM00343">
    <property type="entry name" value="ZnF_C2HC"/>
    <property type="match status" value="2"/>
</dbReference>
<keyword evidence="1" id="KW-0479">Metal-binding</keyword>
<dbReference type="AlphaFoldDB" id="A0A1Y1IQ78"/>
<proteinExistence type="predicted"/>
<dbReference type="InterPro" id="IPR051714">
    <property type="entry name" value="Znf_CCHC_NABP"/>
</dbReference>
<keyword evidence="4" id="KW-1185">Reference proteome</keyword>
<accession>A0A1Y1IQ78</accession>
<feature type="domain" description="CCHC-type" evidence="2">
    <location>
        <begin position="183"/>
        <end position="198"/>
    </location>
</feature>
<dbReference type="SUPFAM" id="SSF57756">
    <property type="entry name" value="Retrovirus zinc finger-like domains"/>
    <property type="match status" value="1"/>
</dbReference>
<feature type="domain" description="CCHC-type" evidence="2">
    <location>
        <begin position="202"/>
        <end position="218"/>
    </location>
</feature>
<dbReference type="Pfam" id="PF14223">
    <property type="entry name" value="Retrotran_gag_2"/>
    <property type="match status" value="1"/>
</dbReference>
<name>A0A1Y1IQ78_KLENI</name>
<dbReference type="Pfam" id="PF00098">
    <property type="entry name" value="zf-CCHC"/>
    <property type="match status" value="1"/>
</dbReference>
<dbReference type="EMBL" id="DF238118">
    <property type="protein sequence ID" value="GAQ92854.1"/>
    <property type="molecule type" value="Genomic_DNA"/>
</dbReference>
<gene>
    <name evidence="3" type="ORF">KFL_011690020</name>
</gene>
<dbReference type="Proteomes" id="UP000054558">
    <property type="component" value="Unassembled WGS sequence"/>
</dbReference>
<sequence length="254" mass="28402">MAGIDKIVIPQLGGENWSVWRAKFRALLEYKGLYIAIEQPESVEGRKALGQAKALMILHTQDADVKLFIGKSAAAKAWKKLEENFEKTSNARVVQLRKKLTSLTLTREKSIAEYVGEFREIKKKQKLKLEEELGAPEEKEEESMGKAFVANRERYETVNKGSNERGDFTGGVRREGGPDARTCYACGEKGHVRAHCRKRNAKCFNCGERGHISSVCRKPWGGAKSGGEDRPDGKEFAGVAFTTWRKEARVPANV</sequence>
<evidence type="ECO:0000259" key="2">
    <source>
        <dbReference type="PROSITE" id="PS50158"/>
    </source>
</evidence>
<dbReference type="PANTHER" id="PTHR23002">
    <property type="entry name" value="ZINC FINGER CCHC DOMAIN CONTAINING PROTEIN"/>
    <property type="match status" value="1"/>
</dbReference>
<protein>
    <recommendedName>
        <fullName evidence="2">CCHC-type domain-containing protein</fullName>
    </recommendedName>
</protein>
<dbReference type="GO" id="GO:0008270">
    <property type="term" value="F:zinc ion binding"/>
    <property type="evidence" value="ECO:0007669"/>
    <property type="project" value="UniProtKB-KW"/>
</dbReference>
<evidence type="ECO:0000313" key="4">
    <source>
        <dbReference type="Proteomes" id="UP000054558"/>
    </source>
</evidence>
<dbReference type="OrthoDB" id="5920561at2759"/>
<dbReference type="OMA" id="HLEARCW"/>
<keyword evidence="1" id="KW-0863">Zinc-finger</keyword>
<dbReference type="Gene3D" id="4.10.60.10">
    <property type="entry name" value="Zinc finger, CCHC-type"/>
    <property type="match status" value="2"/>
</dbReference>
<reference evidence="3 4" key="1">
    <citation type="journal article" date="2014" name="Nat. Commun.">
        <title>Klebsormidium flaccidum genome reveals primary factors for plant terrestrial adaptation.</title>
        <authorList>
            <person name="Hori K."/>
            <person name="Maruyama F."/>
            <person name="Fujisawa T."/>
            <person name="Togashi T."/>
            <person name="Yamamoto N."/>
            <person name="Seo M."/>
            <person name="Sato S."/>
            <person name="Yamada T."/>
            <person name="Mori H."/>
            <person name="Tajima N."/>
            <person name="Moriyama T."/>
            <person name="Ikeuchi M."/>
            <person name="Watanabe M."/>
            <person name="Wada H."/>
            <person name="Kobayashi K."/>
            <person name="Saito M."/>
            <person name="Masuda T."/>
            <person name="Sasaki-Sekimoto Y."/>
            <person name="Mashiguchi K."/>
            <person name="Awai K."/>
            <person name="Shimojima M."/>
            <person name="Masuda S."/>
            <person name="Iwai M."/>
            <person name="Nobusawa T."/>
            <person name="Narise T."/>
            <person name="Kondo S."/>
            <person name="Saito H."/>
            <person name="Sato R."/>
            <person name="Murakawa M."/>
            <person name="Ihara Y."/>
            <person name="Oshima-Yamada Y."/>
            <person name="Ohtaka K."/>
            <person name="Satoh M."/>
            <person name="Sonobe K."/>
            <person name="Ishii M."/>
            <person name="Ohtani R."/>
            <person name="Kanamori-Sato M."/>
            <person name="Honoki R."/>
            <person name="Miyazaki D."/>
            <person name="Mochizuki H."/>
            <person name="Umetsu J."/>
            <person name="Higashi K."/>
            <person name="Shibata D."/>
            <person name="Kamiya Y."/>
            <person name="Sato N."/>
            <person name="Nakamura Y."/>
            <person name="Tabata S."/>
            <person name="Ida S."/>
            <person name="Kurokawa K."/>
            <person name="Ohta H."/>
        </authorList>
    </citation>
    <scope>NUCLEOTIDE SEQUENCE [LARGE SCALE GENOMIC DNA]</scope>
    <source>
        <strain evidence="3 4">NIES-2285</strain>
    </source>
</reference>
<dbReference type="PROSITE" id="PS50158">
    <property type="entry name" value="ZF_CCHC"/>
    <property type="match status" value="2"/>
</dbReference>
<evidence type="ECO:0000313" key="3">
    <source>
        <dbReference type="EMBL" id="GAQ92854.1"/>
    </source>
</evidence>
<dbReference type="InterPro" id="IPR036875">
    <property type="entry name" value="Znf_CCHC_sf"/>
</dbReference>
<evidence type="ECO:0000256" key="1">
    <source>
        <dbReference type="PROSITE-ProRule" id="PRU00047"/>
    </source>
</evidence>
<organism evidence="3 4">
    <name type="scientific">Klebsormidium nitens</name>
    <name type="common">Green alga</name>
    <name type="synonym">Ulothrix nitens</name>
    <dbReference type="NCBI Taxonomy" id="105231"/>
    <lineage>
        <taxon>Eukaryota</taxon>
        <taxon>Viridiplantae</taxon>
        <taxon>Streptophyta</taxon>
        <taxon>Klebsormidiophyceae</taxon>
        <taxon>Klebsormidiales</taxon>
        <taxon>Klebsormidiaceae</taxon>
        <taxon>Klebsormidium</taxon>
    </lineage>
</organism>
<keyword evidence="1" id="KW-0862">Zinc</keyword>
<dbReference type="InterPro" id="IPR001878">
    <property type="entry name" value="Znf_CCHC"/>
</dbReference>